<evidence type="ECO:0000313" key="2">
    <source>
        <dbReference type="Proteomes" id="UP000460318"/>
    </source>
</evidence>
<evidence type="ECO:0000313" key="1">
    <source>
        <dbReference type="EMBL" id="MWV43396.1"/>
    </source>
</evidence>
<dbReference type="AlphaFoldDB" id="A0A7X3IHH0"/>
<sequence length="148" mass="16981">MMIQFQIYGENNQYLIIQLMKVHGFPEDTCHWGGYEAEGSVIIKSGSYTASGNLWVSTGEIFIFKNQLNEIYDNCNGEAKLANYETNFELSIKINNRGRVEVEGRYKEFSSIDNVLMFFFEADQSYIVKTLEELNEISLKYGGLKGIK</sequence>
<dbReference type="InterPro" id="IPR056510">
    <property type="entry name" value="WapI"/>
</dbReference>
<protein>
    <submittedName>
        <fullName evidence="1">Uncharacterized protein</fullName>
    </submittedName>
</protein>
<keyword evidence="2" id="KW-1185">Reference proteome</keyword>
<dbReference type="EMBL" id="WUBI01000001">
    <property type="protein sequence ID" value="MWV43396.1"/>
    <property type="molecule type" value="Genomic_DNA"/>
</dbReference>
<gene>
    <name evidence="1" type="ORF">GRF59_07095</name>
</gene>
<comment type="caution">
    <text evidence="1">The sequence shown here is derived from an EMBL/GenBank/DDBJ whole genome shotgun (WGS) entry which is preliminary data.</text>
</comment>
<dbReference type="RefSeq" id="WP_160496904.1">
    <property type="nucleotide sequence ID" value="NZ_WUBI01000001.1"/>
</dbReference>
<proteinExistence type="predicted"/>
<name>A0A7X3IHH0_9BACL</name>
<dbReference type="Pfam" id="PF24716">
    <property type="entry name" value="WapI"/>
    <property type="match status" value="1"/>
</dbReference>
<accession>A0A7X3IHH0</accession>
<dbReference type="Proteomes" id="UP000460318">
    <property type="component" value="Unassembled WGS sequence"/>
</dbReference>
<reference evidence="1 2" key="1">
    <citation type="submission" date="2019-12" db="EMBL/GenBank/DDBJ databases">
        <title>Paenibacillus sp. nov., an endophytic bacterium isolated from the stem of Dendrobium.</title>
        <authorList>
            <person name="Zhao R."/>
        </authorList>
    </citation>
    <scope>NUCLEOTIDE SEQUENCE [LARGE SCALE GENOMIC DNA]</scope>
    <source>
        <strain evidence="1 2">HJL G12</strain>
    </source>
</reference>
<organism evidence="1 2">
    <name type="scientific">Paenibacillus dendrobii</name>
    <dbReference type="NCBI Taxonomy" id="2691084"/>
    <lineage>
        <taxon>Bacteria</taxon>
        <taxon>Bacillati</taxon>
        <taxon>Bacillota</taxon>
        <taxon>Bacilli</taxon>
        <taxon>Bacillales</taxon>
        <taxon>Paenibacillaceae</taxon>
        <taxon>Paenibacillus</taxon>
    </lineage>
</organism>